<sequence>MNWKITWPQGTAHMQGISRYVGGLHLGVSHNRCLIQWSMPFIEKTVFESHEVLSLVAMSSKMHL</sequence>
<evidence type="ECO:0000313" key="1">
    <source>
        <dbReference type="EMBL" id="KAG0528353.1"/>
    </source>
</evidence>
<dbReference type="AlphaFoldDB" id="A0A921QTZ4"/>
<reference evidence="1" key="1">
    <citation type="journal article" date="2019" name="BMC Genomics">
        <title>A new reference genome for Sorghum bicolor reveals high levels of sequence similarity between sweet and grain genotypes: implications for the genetics of sugar metabolism.</title>
        <authorList>
            <person name="Cooper E.A."/>
            <person name="Brenton Z.W."/>
            <person name="Flinn B.S."/>
            <person name="Jenkins J."/>
            <person name="Shu S."/>
            <person name="Flowers D."/>
            <person name="Luo F."/>
            <person name="Wang Y."/>
            <person name="Xia P."/>
            <person name="Barry K."/>
            <person name="Daum C."/>
            <person name="Lipzen A."/>
            <person name="Yoshinaga Y."/>
            <person name="Schmutz J."/>
            <person name="Saski C."/>
            <person name="Vermerris W."/>
            <person name="Kresovich S."/>
        </authorList>
    </citation>
    <scope>NUCLEOTIDE SEQUENCE</scope>
</reference>
<proteinExistence type="predicted"/>
<protein>
    <submittedName>
        <fullName evidence="1">Uncharacterized protein</fullName>
    </submittedName>
</protein>
<gene>
    <name evidence="1" type="ORF">BDA96_05G003900</name>
</gene>
<dbReference type="Proteomes" id="UP000807115">
    <property type="component" value="Chromosome 5"/>
</dbReference>
<organism evidence="1 2">
    <name type="scientific">Sorghum bicolor</name>
    <name type="common">Sorghum</name>
    <name type="synonym">Sorghum vulgare</name>
    <dbReference type="NCBI Taxonomy" id="4558"/>
    <lineage>
        <taxon>Eukaryota</taxon>
        <taxon>Viridiplantae</taxon>
        <taxon>Streptophyta</taxon>
        <taxon>Embryophyta</taxon>
        <taxon>Tracheophyta</taxon>
        <taxon>Spermatophyta</taxon>
        <taxon>Magnoliopsida</taxon>
        <taxon>Liliopsida</taxon>
        <taxon>Poales</taxon>
        <taxon>Poaceae</taxon>
        <taxon>PACMAD clade</taxon>
        <taxon>Panicoideae</taxon>
        <taxon>Andropogonodae</taxon>
        <taxon>Andropogoneae</taxon>
        <taxon>Sorghinae</taxon>
        <taxon>Sorghum</taxon>
    </lineage>
</organism>
<accession>A0A921QTZ4</accession>
<name>A0A921QTZ4_SORBI</name>
<evidence type="ECO:0000313" key="2">
    <source>
        <dbReference type="Proteomes" id="UP000807115"/>
    </source>
</evidence>
<dbReference type="EMBL" id="CM027684">
    <property type="protein sequence ID" value="KAG0528353.1"/>
    <property type="molecule type" value="Genomic_DNA"/>
</dbReference>
<reference evidence="1" key="2">
    <citation type="submission" date="2020-10" db="EMBL/GenBank/DDBJ databases">
        <authorList>
            <person name="Cooper E.A."/>
            <person name="Brenton Z.W."/>
            <person name="Flinn B.S."/>
            <person name="Jenkins J."/>
            <person name="Shu S."/>
            <person name="Flowers D."/>
            <person name="Luo F."/>
            <person name="Wang Y."/>
            <person name="Xia P."/>
            <person name="Barry K."/>
            <person name="Daum C."/>
            <person name="Lipzen A."/>
            <person name="Yoshinaga Y."/>
            <person name="Schmutz J."/>
            <person name="Saski C."/>
            <person name="Vermerris W."/>
            <person name="Kresovich S."/>
        </authorList>
    </citation>
    <scope>NUCLEOTIDE SEQUENCE</scope>
</reference>
<comment type="caution">
    <text evidence="1">The sequence shown here is derived from an EMBL/GenBank/DDBJ whole genome shotgun (WGS) entry which is preliminary data.</text>
</comment>